<keyword evidence="2" id="KW-1185">Reference proteome</keyword>
<dbReference type="AlphaFoldDB" id="A0A8C4Z1Q8"/>
<evidence type="ECO:0000313" key="1">
    <source>
        <dbReference type="Ensembl" id="ENSGMOP00000005422.2"/>
    </source>
</evidence>
<dbReference type="Ensembl" id="ENSGMOT00000005584.2">
    <property type="protein sequence ID" value="ENSGMOP00000005422.2"/>
    <property type="gene ID" value="ENSGMOG00000005122.2"/>
</dbReference>
<organism evidence="1 2">
    <name type="scientific">Gadus morhua</name>
    <name type="common">Atlantic cod</name>
    <dbReference type="NCBI Taxonomy" id="8049"/>
    <lineage>
        <taxon>Eukaryota</taxon>
        <taxon>Metazoa</taxon>
        <taxon>Chordata</taxon>
        <taxon>Craniata</taxon>
        <taxon>Vertebrata</taxon>
        <taxon>Euteleostomi</taxon>
        <taxon>Actinopterygii</taxon>
        <taxon>Neopterygii</taxon>
        <taxon>Teleostei</taxon>
        <taxon>Neoteleostei</taxon>
        <taxon>Acanthomorphata</taxon>
        <taxon>Zeiogadaria</taxon>
        <taxon>Gadariae</taxon>
        <taxon>Gadiformes</taxon>
        <taxon>Gadoidei</taxon>
        <taxon>Gadidae</taxon>
        <taxon>Gadus</taxon>
    </lineage>
</organism>
<accession>A0A8C4Z1Q8</accession>
<protein>
    <submittedName>
        <fullName evidence="1">Uncharacterized protein</fullName>
    </submittedName>
</protein>
<dbReference type="OMA" id="LTHEEMC"/>
<name>A0A8C4Z1Q8_GADMO</name>
<evidence type="ECO:0000313" key="2">
    <source>
        <dbReference type="Proteomes" id="UP000694546"/>
    </source>
</evidence>
<reference evidence="1" key="1">
    <citation type="submission" date="2025-08" db="UniProtKB">
        <authorList>
            <consortium name="Ensembl"/>
        </authorList>
    </citation>
    <scope>IDENTIFICATION</scope>
</reference>
<dbReference type="GeneTree" id="ENSGT00990000204060"/>
<sequence>MGPDHHSAPAKIIQSKLPSTLGEIGVQLVLLVDALLLDAVPALLLGHAQSAGDVVAKVQPLLLGPAPPLTSLQVPDGLVIVLQLQVALAKEEVGLDRLAVQLQGVLAVGQRLVVLLELDVAQRAVGVVHRHRRVDSAGDTTHDSLAVAGGRLLVLAAEEEAVPLLLELLGCGALLRAGRHLLHSLRGARSALLPDPVPRVSGSLAGRWTNAPAAYKLGPHRARDGVKLRFPNRGATQGGFSRSQGVHEGEWYYVFLYL</sequence>
<proteinExistence type="predicted"/>
<reference evidence="1" key="2">
    <citation type="submission" date="2025-09" db="UniProtKB">
        <authorList>
            <consortium name="Ensembl"/>
        </authorList>
    </citation>
    <scope>IDENTIFICATION</scope>
</reference>
<dbReference type="Proteomes" id="UP000694546">
    <property type="component" value="Chromosome 18"/>
</dbReference>